<name>A0A7W3FLX1_9GAMM</name>
<proteinExistence type="predicted"/>
<protein>
    <submittedName>
        <fullName evidence="2">Uncharacterized protein</fullName>
    </submittedName>
</protein>
<feature type="transmembrane region" description="Helical" evidence="1">
    <location>
        <begin position="21"/>
        <end position="41"/>
    </location>
</feature>
<keyword evidence="3" id="KW-1185">Reference proteome</keyword>
<dbReference type="RefSeq" id="WP_182339074.1">
    <property type="nucleotide sequence ID" value="NZ_JACGXS010000003.1"/>
</dbReference>
<dbReference type="Proteomes" id="UP000547058">
    <property type="component" value="Unassembled WGS sequence"/>
</dbReference>
<dbReference type="EMBL" id="JACGXS010000003">
    <property type="protein sequence ID" value="MBA8681943.1"/>
    <property type="molecule type" value="Genomic_DNA"/>
</dbReference>
<evidence type="ECO:0000313" key="2">
    <source>
        <dbReference type="EMBL" id="MBA8681943.1"/>
    </source>
</evidence>
<accession>A0A7W3FLX1</accession>
<reference evidence="2 3" key="1">
    <citation type="submission" date="2020-08" db="EMBL/GenBank/DDBJ databases">
        <title>Stenotrophomonas tumulicola JCM 30961.</title>
        <authorList>
            <person name="Deng Y."/>
        </authorList>
    </citation>
    <scope>NUCLEOTIDE SEQUENCE [LARGE SCALE GENOMIC DNA]</scope>
    <source>
        <strain evidence="2 3">JCM 30961</strain>
    </source>
</reference>
<gene>
    <name evidence="2" type="ORF">H4O11_08945</name>
</gene>
<dbReference type="AlphaFoldDB" id="A0A7W3FLX1"/>
<evidence type="ECO:0000313" key="3">
    <source>
        <dbReference type="Proteomes" id="UP000547058"/>
    </source>
</evidence>
<keyword evidence="1" id="KW-0472">Membrane</keyword>
<evidence type="ECO:0000256" key="1">
    <source>
        <dbReference type="SAM" id="Phobius"/>
    </source>
</evidence>
<comment type="caution">
    <text evidence="2">The sequence shown here is derived from an EMBL/GenBank/DDBJ whole genome shotgun (WGS) entry which is preliminary data.</text>
</comment>
<keyword evidence="1" id="KW-0812">Transmembrane</keyword>
<keyword evidence="1" id="KW-1133">Transmembrane helix</keyword>
<sequence length="242" mass="26154">MSNTIESLQAQVDSLKRTQRRLGTGLAAAALLAMAGVLVGATAQRNATFDVIDAQRINIKEPDGTLRLAISNRTLFPGAIIHNKEQPHPRPMAGMLFFNDEGTENGGLIYNGHLGKDGKPSSGMSLTFDRYQQDQQMQLLGVDEAGQHYAGLTLNDVVDGLERPIFSAADETLHGKGIPAITRRVFLGKSETRDSVLELLDADGKPRLELAVTPTGEATLRFLDEHGKPTREISGVRTSAPQ</sequence>
<organism evidence="2 3">
    <name type="scientific">Stenotrophomonas tumulicola</name>
    <dbReference type="NCBI Taxonomy" id="1685415"/>
    <lineage>
        <taxon>Bacteria</taxon>
        <taxon>Pseudomonadati</taxon>
        <taxon>Pseudomonadota</taxon>
        <taxon>Gammaproteobacteria</taxon>
        <taxon>Lysobacterales</taxon>
        <taxon>Lysobacteraceae</taxon>
        <taxon>Stenotrophomonas</taxon>
    </lineage>
</organism>